<dbReference type="EMBL" id="WJEE01000009">
    <property type="protein sequence ID" value="MRI65898.1"/>
    <property type="molecule type" value="Genomic_DNA"/>
</dbReference>
<dbReference type="Proteomes" id="UP000435187">
    <property type="component" value="Unassembled WGS sequence"/>
</dbReference>
<comment type="caution">
    <text evidence="1">The sequence shown here is derived from an EMBL/GenBank/DDBJ whole genome shotgun (WGS) entry which is preliminary data.</text>
</comment>
<protein>
    <submittedName>
        <fullName evidence="1">Plantaricin C family lantibiotic</fullName>
    </submittedName>
</protein>
<dbReference type="RefSeq" id="WP_153834672.1">
    <property type="nucleotide sequence ID" value="NZ_JBHUMW010000018.1"/>
</dbReference>
<evidence type="ECO:0000313" key="2">
    <source>
        <dbReference type="Proteomes" id="UP000435187"/>
    </source>
</evidence>
<sequence>MSEKMYELAGDLSTELDEISLESINGGSDVDVRGISEGNDGDFCTLTWECGKCPTVTCWNWSC</sequence>
<organism evidence="1 2">
    <name type="scientific">Gracilibacillus thailandensis</name>
    <dbReference type="NCBI Taxonomy" id="563735"/>
    <lineage>
        <taxon>Bacteria</taxon>
        <taxon>Bacillati</taxon>
        <taxon>Bacillota</taxon>
        <taxon>Bacilli</taxon>
        <taxon>Bacillales</taxon>
        <taxon>Bacillaceae</taxon>
        <taxon>Gracilibacillus</taxon>
    </lineage>
</organism>
<gene>
    <name evidence="1" type="ORF">GH885_06000</name>
</gene>
<proteinExistence type="predicted"/>
<evidence type="ECO:0000313" key="1">
    <source>
        <dbReference type="EMBL" id="MRI65898.1"/>
    </source>
</evidence>
<accession>A0A6N7QV62</accession>
<dbReference type="AlphaFoldDB" id="A0A6N7QV62"/>
<keyword evidence="2" id="KW-1185">Reference proteome</keyword>
<dbReference type="NCBIfam" id="NF000539">
    <property type="entry name" value="plantaricin"/>
    <property type="match status" value="1"/>
</dbReference>
<reference evidence="1 2" key="1">
    <citation type="submission" date="2019-10" db="EMBL/GenBank/DDBJ databases">
        <title>Gracilibacillus salitolerans sp. nov., a moderate halophile isolated from a saline soil in northwest China.</title>
        <authorList>
            <person name="Gan L."/>
        </authorList>
    </citation>
    <scope>NUCLEOTIDE SEQUENCE [LARGE SCALE GENOMIC DNA]</scope>
    <source>
        <strain evidence="1 2">TP2-8</strain>
    </source>
</reference>
<name>A0A6N7QV62_9BACI</name>